<reference evidence="4" key="1">
    <citation type="submission" date="2017-07" db="EMBL/GenBank/DDBJ databases">
        <authorList>
            <person name="Mikheyev A."/>
            <person name="Grau M."/>
        </authorList>
    </citation>
    <scope>NUCLEOTIDE SEQUENCE</scope>
    <source>
        <tissue evidence="4">Venom_gland</tissue>
    </source>
</reference>
<dbReference type="EMBL" id="IACN01115153">
    <property type="protein sequence ID" value="LAB64004.1"/>
    <property type="molecule type" value="Transcribed_RNA"/>
</dbReference>
<feature type="domain" description="Chromo" evidence="3">
    <location>
        <begin position="137"/>
        <end position="187"/>
    </location>
</feature>
<name>A0A2D4Q1B5_MICSU</name>
<dbReference type="SUPFAM" id="SSF54160">
    <property type="entry name" value="Chromo domain-like"/>
    <property type="match status" value="1"/>
</dbReference>
<proteinExistence type="predicted"/>
<reference evidence="4" key="2">
    <citation type="submission" date="2017-11" db="EMBL/GenBank/DDBJ databases">
        <title>Coralsnake Venomics: Analyses of Venom Gland Transcriptomes and Proteomes of Six Brazilian Taxa.</title>
        <authorList>
            <person name="Aird S.D."/>
            <person name="Jorge da Silva N."/>
            <person name="Qiu L."/>
            <person name="Villar-Briones A."/>
            <person name="Aparecida-Saddi V."/>
            <person name="Campos-Telles M.P."/>
            <person name="Grau M."/>
            <person name="Mikheyev A.S."/>
        </authorList>
    </citation>
    <scope>NUCLEOTIDE SEQUENCE</scope>
    <source>
        <tissue evidence="4">Venom_gland</tissue>
    </source>
</reference>
<evidence type="ECO:0000256" key="2">
    <source>
        <dbReference type="ARBA" id="ARBA00023242"/>
    </source>
</evidence>
<keyword evidence="2" id="KW-0539">Nucleus</keyword>
<dbReference type="PANTHER" id="PTHR46148">
    <property type="entry name" value="CHROMO DOMAIN-CONTAINING PROTEIN"/>
    <property type="match status" value="1"/>
</dbReference>
<dbReference type="Pfam" id="PF24626">
    <property type="entry name" value="SH3_Tf2-1"/>
    <property type="match status" value="1"/>
</dbReference>
<dbReference type="SMART" id="SM00298">
    <property type="entry name" value="CHROMO"/>
    <property type="match status" value="1"/>
</dbReference>
<dbReference type="AlphaFoldDB" id="A0A2D4Q1B5"/>
<dbReference type="InterPro" id="IPR023779">
    <property type="entry name" value="Chromodomain_CS"/>
</dbReference>
<sequence length="187" mass="22012">MPTTDIINNTNENNEEPNLRKWNEKMKICWGNVKKALDYTSDRMKAQVDKKRVHKTFKVGDKVYLSMRNIRIKFSNRKLGPKYIGPFLVTQVINPVTVRLLLPRWLGNIHPVFHVDLLKECCTPDEPCVTQIPVEHMEIDKILDCRETRNQTKYLVRWKGFPDSEASWVDVQDIRADELITQYHDTC</sequence>
<dbReference type="PANTHER" id="PTHR46148:SF52">
    <property type="entry name" value="OS04G0603800 PROTEIN"/>
    <property type="match status" value="1"/>
</dbReference>
<protein>
    <recommendedName>
        <fullName evidence="3">Chromo domain-containing protein</fullName>
    </recommendedName>
</protein>
<evidence type="ECO:0000313" key="4">
    <source>
        <dbReference type="EMBL" id="LAB64004.1"/>
    </source>
</evidence>
<evidence type="ECO:0000256" key="1">
    <source>
        <dbReference type="ARBA" id="ARBA00004123"/>
    </source>
</evidence>
<dbReference type="InterPro" id="IPR056924">
    <property type="entry name" value="SH3_Tf2-1"/>
</dbReference>
<evidence type="ECO:0000259" key="3">
    <source>
        <dbReference type="PROSITE" id="PS50013"/>
    </source>
</evidence>
<dbReference type="PROSITE" id="PS00598">
    <property type="entry name" value="CHROMO_1"/>
    <property type="match status" value="1"/>
</dbReference>
<dbReference type="Gene3D" id="2.40.50.40">
    <property type="match status" value="1"/>
</dbReference>
<dbReference type="InterPro" id="IPR023780">
    <property type="entry name" value="Chromo_domain"/>
</dbReference>
<dbReference type="InterPro" id="IPR000953">
    <property type="entry name" value="Chromo/chromo_shadow_dom"/>
</dbReference>
<dbReference type="Pfam" id="PF00385">
    <property type="entry name" value="Chromo"/>
    <property type="match status" value="1"/>
</dbReference>
<comment type="subcellular location">
    <subcellularLocation>
        <location evidence="1">Nucleus</location>
    </subcellularLocation>
</comment>
<dbReference type="InterPro" id="IPR016197">
    <property type="entry name" value="Chromo-like_dom_sf"/>
</dbReference>
<dbReference type="CDD" id="cd00024">
    <property type="entry name" value="CD_CSD"/>
    <property type="match status" value="1"/>
</dbReference>
<dbReference type="PROSITE" id="PS50013">
    <property type="entry name" value="CHROMO_2"/>
    <property type="match status" value="1"/>
</dbReference>
<organism evidence="4">
    <name type="scientific">Micrurus surinamensis</name>
    <name type="common">Surinam coral snake</name>
    <dbReference type="NCBI Taxonomy" id="129470"/>
    <lineage>
        <taxon>Eukaryota</taxon>
        <taxon>Metazoa</taxon>
        <taxon>Chordata</taxon>
        <taxon>Craniata</taxon>
        <taxon>Vertebrata</taxon>
        <taxon>Euteleostomi</taxon>
        <taxon>Lepidosauria</taxon>
        <taxon>Squamata</taxon>
        <taxon>Bifurcata</taxon>
        <taxon>Unidentata</taxon>
        <taxon>Episquamata</taxon>
        <taxon>Toxicofera</taxon>
        <taxon>Serpentes</taxon>
        <taxon>Colubroidea</taxon>
        <taxon>Elapidae</taxon>
        <taxon>Elapinae</taxon>
        <taxon>Micrurus</taxon>
    </lineage>
</organism>
<dbReference type="GO" id="GO:0005634">
    <property type="term" value="C:nucleus"/>
    <property type="evidence" value="ECO:0007669"/>
    <property type="project" value="UniProtKB-SubCell"/>
</dbReference>
<accession>A0A2D4Q1B5</accession>